<evidence type="ECO:0000256" key="2">
    <source>
        <dbReference type="SAM" id="SignalP"/>
    </source>
</evidence>
<accession>A0ABQ8UGW5</accession>
<protein>
    <submittedName>
        <fullName evidence="3">Uncharacterized protein</fullName>
    </submittedName>
</protein>
<dbReference type="EMBL" id="JAPMOS010000054">
    <property type="protein sequence ID" value="KAJ4457111.1"/>
    <property type="molecule type" value="Genomic_DNA"/>
</dbReference>
<organism evidence="3 4">
    <name type="scientific">Paratrimastix pyriformis</name>
    <dbReference type="NCBI Taxonomy" id="342808"/>
    <lineage>
        <taxon>Eukaryota</taxon>
        <taxon>Metamonada</taxon>
        <taxon>Preaxostyla</taxon>
        <taxon>Paratrimastigidae</taxon>
        <taxon>Paratrimastix</taxon>
    </lineage>
</organism>
<feature type="region of interest" description="Disordered" evidence="1">
    <location>
        <begin position="143"/>
        <end position="192"/>
    </location>
</feature>
<feature type="compositionally biased region" description="Basic and acidic residues" evidence="1">
    <location>
        <begin position="181"/>
        <end position="191"/>
    </location>
</feature>
<gene>
    <name evidence="3" type="ORF">PAPYR_7506</name>
</gene>
<name>A0ABQ8UGW5_9EUKA</name>
<evidence type="ECO:0000313" key="3">
    <source>
        <dbReference type="EMBL" id="KAJ4457111.1"/>
    </source>
</evidence>
<comment type="caution">
    <text evidence="3">The sequence shown here is derived from an EMBL/GenBank/DDBJ whole genome shotgun (WGS) entry which is preliminary data.</text>
</comment>
<proteinExistence type="predicted"/>
<evidence type="ECO:0000313" key="4">
    <source>
        <dbReference type="Proteomes" id="UP001141327"/>
    </source>
</evidence>
<reference evidence="3" key="1">
    <citation type="journal article" date="2022" name="bioRxiv">
        <title>Genomics of Preaxostyla Flagellates Illuminates Evolutionary Transitions and the Path Towards Mitochondrial Loss.</title>
        <authorList>
            <person name="Novak L.V.F."/>
            <person name="Treitli S.C."/>
            <person name="Pyrih J."/>
            <person name="Halakuc P."/>
            <person name="Pipaliya S.V."/>
            <person name="Vacek V."/>
            <person name="Brzon O."/>
            <person name="Soukal P."/>
            <person name="Eme L."/>
            <person name="Dacks J.B."/>
            <person name="Karnkowska A."/>
            <person name="Elias M."/>
            <person name="Hampl V."/>
        </authorList>
    </citation>
    <scope>NUCLEOTIDE SEQUENCE</scope>
    <source>
        <strain evidence="3">RCP-MX</strain>
    </source>
</reference>
<feature type="compositionally biased region" description="Polar residues" evidence="1">
    <location>
        <begin position="37"/>
        <end position="53"/>
    </location>
</feature>
<evidence type="ECO:0000256" key="1">
    <source>
        <dbReference type="SAM" id="MobiDB-lite"/>
    </source>
</evidence>
<feature type="region of interest" description="Disordered" evidence="1">
    <location>
        <begin position="33"/>
        <end position="53"/>
    </location>
</feature>
<sequence length="230" mass="25177">MRYTSSRNAIHSLLLSLAILFFPGEEKSNFFERSHSSNHCQGTAKSSPSGQSTKLEQANLAQVVGRALWRSSVILWRSSLETGKFAWRTLAAEVENSGSVTQQQFAPAPKKTAVLSLQEAKQISDFNSARDPQELAERISYLLRSNKPPPPRANPLRSFFTRSPPSPEATPTTAQQQPSGQEKERKADSSPRSEYLYWKIVQARAVLKKAGLLAASPGETPPKGAGPTAT</sequence>
<feature type="chain" id="PRO_5046379715" evidence="2">
    <location>
        <begin position="29"/>
        <end position="230"/>
    </location>
</feature>
<feature type="compositionally biased region" description="Low complexity" evidence="1">
    <location>
        <begin position="169"/>
        <end position="179"/>
    </location>
</feature>
<dbReference type="Proteomes" id="UP001141327">
    <property type="component" value="Unassembled WGS sequence"/>
</dbReference>
<feature type="signal peptide" evidence="2">
    <location>
        <begin position="1"/>
        <end position="28"/>
    </location>
</feature>
<keyword evidence="2" id="KW-0732">Signal</keyword>
<keyword evidence="4" id="KW-1185">Reference proteome</keyword>